<protein>
    <submittedName>
        <fullName evidence="2">Uncharacterized protein</fullName>
    </submittedName>
</protein>
<accession>A0AAV0FQV6</accession>
<proteinExistence type="predicted"/>
<reference evidence="2" key="1">
    <citation type="submission" date="2022-07" db="EMBL/GenBank/DDBJ databases">
        <authorList>
            <person name="Macas J."/>
            <person name="Novak P."/>
            <person name="Neumann P."/>
        </authorList>
    </citation>
    <scope>NUCLEOTIDE SEQUENCE</scope>
</reference>
<evidence type="ECO:0000313" key="3">
    <source>
        <dbReference type="Proteomes" id="UP001152523"/>
    </source>
</evidence>
<sequence>MFGDIIFACVLDVAATASQIAGGVIQSKKVRNAVKDPSSSSDCSAGMDVIIFWTPLLVAGGCGLMAHIIACIYGRRIYRNRDESLPNKQKKIYAMLFALASWLAFGMGFYMVARGFVVLVSDKEVRYSNGHCSVSHPFDMVIAAIAWFLHGGFVALAYYTFRDVSA</sequence>
<dbReference type="Proteomes" id="UP001152523">
    <property type="component" value="Unassembled WGS sequence"/>
</dbReference>
<feature type="transmembrane region" description="Helical" evidence="1">
    <location>
        <begin position="140"/>
        <end position="161"/>
    </location>
</feature>
<feature type="transmembrane region" description="Helical" evidence="1">
    <location>
        <begin position="94"/>
        <end position="120"/>
    </location>
</feature>
<keyword evidence="1" id="KW-0812">Transmembrane</keyword>
<dbReference type="Pfam" id="PF06749">
    <property type="entry name" value="DUF1218"/>
    <property type="match status" value="1"/>
</dbReference>
<dbReference type="AlphaFoldDB" id="A0AAV0FQV6"/>
<comment type="caution">
    <text evidence="2">The sequence shown here is derived from an EMBL/GenBank/DDBJ whole genome shotgun (WGS) entry which is preliminary data.</text>
</comment>
<feature type="transmembrane region" description="Helical" evidence="1">
    <location>
        <begin position="50"/>
        <end position="73"/>
    </location>
</feature>
<keyword evidence="3" id="KW-1185">Reference proteome</keyword>
<evidence type="ECO:0000256" key="1">
    <source>
        <dbReference type="SAM" id="Phobius"/>
    </source>
</evidence>
<keyword evidence="1" id="KW-1133">Transmembrane helix</keyword>
<organism evidence="2 3">
    <name type="scientific">Cuscuta epithymum</name>
    <dbReference type="NCBI Taxonomy" id="186058"/>
    <lineage>
        <taxon>Eukaryota</taxon>
        <taxon>Viridiplantae</taxon>
        <taxon>Streptophyta</taxon>
        <taxon>Embryophyta</taxon>
        <taxon>Tracheophyta</taxon>
        <taxon>Spermatophyta</taxon>
        <taxon>Magnoliopsida</taxon>
        <taxon>eudicotyledons</taxon>
        <taxon>Gunneridae</taxon>
        <taxon>Pentapetalae</taxon>
        <taxon>asterids</taxon>
        <taxon>lamiids</taxon>
        <taxon>Solanales</taxon>
        <taxon>Convolvulaceae</taxon>
        <taxon>Cuscuteae</taxon>
        <taxon>Cuscuta</taxon>
        <taxon>Cuscuta subgen. Cuscuta</taxon>
    </lineage>
</organism>
<dbReference type="EMBL" id="CAMAPF010001002">
    <property type="protein sequence ID" value="CAH9138028.1"/>
    <property type="molecule type" value="Genomic_DNA"/>
</dbReference>
<gene>
    <name evidence="2" type="ORF">CEPIT_LOCUS36492</name>
</gene>
<keyword evidence="1" id="KW-0472">Membrane</keyword>
<name>A0AAV0FQV6_9ASTE</name>
<evidence type="ECO:0000313" key="2">
    <source>
        <dbReference type="EMBL" id="CAH9138028.1"/>
    </source>
</evidence>
<dbReference type="InterPro" id="IPR009606">
    <property type="entry name" value="DEAL/Modifying_wall_lignin1/2"/>
</dbReference>